<evidence type="ECO:0000256" key="1">
    <source>
        <dbReference type="SAM" id="MobiDB-lite"/>
    </source>
</evidence>
<keyword evidence="6" id="KW-1185">Reference proteome</keyword>
<feature type="region of interest" description="Disordered" evidence="1">
    <location>
        <begin position="349"/>
        <end position="396"/>
    </location>
</feature>
<dbReference type="Pfam" id="PF18708">
    <property type="entry name" value="MapZ_C2"/>
    <property type="match status" value="1"/>
</dbReference>
<evidence type="ECO:0000259" key="3">
    <source>
        <dbReference type="Pfam" id="PF18041"/>
    </source>
</evidence>
<accession>A0A7Z0LDL8</accession>
<dbReference type="Proteomes" id="UP000563349">
    <property type="component" value="Unassembled WGS sequence"/>
</dbReference>
<evidence type="ECO:0000256" key="2">
    <source>
        <dbReference type="SAM" id="Phobius"/>
    </source>
</evidence>
<comment type="caution">
    <text evidence="5">The sequence shown here is derived from an EMBL/GenBank/DDBJ whole genome shotgun (WGS) entry which is preliminary data.</text>
</comment>
<gene>
    <name evidence="5" type="ORF">HZY93_06215</name>
</gene>
<feature type="domain" description="MapZ extracellular C-terminal" evidence="4">
    <location>
        <begin position="448"/>
        <end position="526"/>
    </location>
</feature>
<name>A0A7Z0LDL8_9STRE</name>
<dbReference type="InterPro" id="IPR040532">
    <property type="entry name" value="MapZ_C2"/>
</dbReference>
<organism evidence="5 6">
    <name type="scientific">Streptococcus danieliae</name>
    <dbReference type="NCBI Taxonomy" id="747656"/>
    <lineage>
        <taxon>Bacteria</taxon>
        <taxon>Bacillati</taxon>
        <taxon>Bacillota</taxon>
        <taxon>Bacilli</taxon>
        <taxon>Lactobacillales</taxon>
        <taxon>Streptococcaceae</taxon>
        <taxon>Streptococcus</taxon>
    </lineage>
</organism>
<feature type="domain" description="MapZ extracellular" evidence="3">
    <location>
        <begin position="220"/>
        <end position="344"/>
    </location>
</feature>
<keyword evidence="2" id="KW-0812">Transmembrane</keyword>
<keyword evidence="2" id="KW-0472">Membrane</keyword>
<dbReference type="RefSeq" id="WP_179924109.1">
    <property type="nucleotide sequence ID" value="NZ_CP128228.1"/>
</dbReference>
<feature type="compositionally biased region" description="Low complexity" evidence="1">
    <location>
        <begin position="349"/>
        <end position="384"/>
    </location>
</feature>
<dbReference type="AlphaFoldDB" id="A0A7Z0LDL8"/>
<keyword evidence="2" id="KW-1133">Transmembrane helix</keyword>
<dbReference type="InterPro" id="IPR041295">
    <property type="entry name" value="MapZ_EC1"/>
</dbReference>
<dbReference type="EMBL" id="JACBYG010000077">
    <property type="protein sequence ID" value="NYS49555.1"/>
    <property type="molecule type" value="Genomic_DNA"/>
</dbReference>
<reference evidence="5 6" key="1">
    <citation type="submission" date="2020-07" db="EMBL/GenBank/DDBJ databases">
        <title>MOT database genomes.</title>
        <authorList>
            <person name="Joseph S."/>
            <person name="Aduse-Opoku J."/>
            <person name="Hashim A."/>
            <person name="Wade W."/>
            <person name="Curtis M."/>
        </authorList>
    </citation>
    <scope>NUCLEOTIDE SEQUENCE [LARGE SCALE GENOMIC DNA]</scope>
    <source>
        <strain evidence="5 6">CCW311</strain>
    </source>
</reference>
<proteinExistence type="predicted"/>
<sequence length="536" mass="56733">MSNKDGIPTNSEQESVLDLEQAQELTVAEAARKNAETQAGIVPSDNALDKYIKQHKDKIQEAKFDTQTIDLAEASKLIQENLASESLVKVAPTFNSQVDTPQVEVAADLEETAVFDTMPMVAAGEELVAETKEAGSEALVAEAEQGGALGASLVTADQAELAEGSRRDLRVPFYKSKSFIYSSAAALAILVLGGTSYALLQQSQQTSQKAASSSSNSKSSSKASSSQDAKAVEENLKAFNNLVDGFYTSAEKTALKNDAFGDLPKLQEALNKLKGTKEYDKAKETYDKLSKEISAVQDLNAQFETPVLIDGEIKADAKPKATALFGDIDSGNDKLNELIKQALEMGRQEAVPAPAPQTATNPAQAAPAEAAAPAPETPAAVPAPAQTPAPANPAPAVAVNPTPATTTISPGGQAYPAMVVTPEVASPVVPAGGGYIDWGIKIQRELSRVPYDPAKLVDSENPAWFFTPGVLERILEDARRNGYIVGDQYIIERVNIINGNGYFNLFKPDGTYLFSINAKTGYYVGNAPGGADALDY</sequence>
<evidence type="ECO:0000313" key="6">
    <source>
        <dbReference type="Proteomes" id="UP000563349"/>
    </source>
</evidence>
<protein>
    <submittedName>
        <fullName evidence="5">Holliday junction resolvase</fullName>
    </submittedName>
</protein>
<dbReference type="Pfam" id="PF18041">
    <property type="entry name" value="MapZ_EC1"/>
    <property type="match status" value="1"/>
</dbReference>
<evidence type="ECO:0000313" key="5">
    <source>
        <dbReference type="EMBL" id="NYS49555.1"/>
    </source>
</evidence>
<evidence type="ECO:0000259" key="4">
    <source>
        <dbReference type="Pfam" id="PF18708"/>
    </source>
</evidence>
<feature type="transmembrane region" description="Helical" evidence="2">
    <location>
        <begin position="179"/>
        <end position="200"/>
    </location>
</feature>